<dbReference type="InterPro" id="IPR005153">
    <property type="entry name" value="MbtH-like_dom"/>
</dbReference>
<dbReference type="SMART" id="SM00923">
    <property type="entry name" value="MbtH"/>
    <property type="match status" value="1"/>
</dbReference>
<dbReference type="Pfam" id="PF03621">
    <property type="entry name" value="MbtH"/>
    <property type="match status" value="1"/>
</dbReference>
<accession>A0A1K0GF35</accession>
<dbReference type="Gene3D" id="3.90.820.10">
    <property type="entry name" value="Structural Genomics, Unknown Function 30-nov-00 1gh9 Mol_id"/>
    <property type="match status" value="1"/>
</dbReference>
<evidence type="ECO:0000259" key="1">
    <source>
        <dbReference type="SMART" id="SM00923"/>
    </source>
</evidence>
<sequence length="69" mass="7850">MDDSVDDRRYLVVVNDEEQYSVWPVGGELPLGWRSTGMTGDRAACLAHIDEVWTDLRPRGLREWLSSNG</sequence>
<feature type="domain" description="MbtH-like" evidence="1">
    <location>
        <begin position="1"/>
        <end position="51"/>
    </location>
</feature>
<proteinExistence type="predicted"/>
<dbReference type="RefSeq" id="WP_071803033.1">
    <property type="nucleotide sequence ID" value="NZ_MEIA01000009.1"/>
</dbReference>
<evidence type="ECO:0000313" key="3">
    <source>
        <dbReference type="Proteomes" id="UP000182486"/>
    </source>
</evidence>
<dbReference type="Proteomes" id="UP000182486">
    <property type="component" value="Unassembled WGS sequence"/>
</dbReference>
<dbReference type="PANTHER" id="PTHR38444:SF1">
    <property type="entry name" value="ENTEROBACTIN BIOSYNTHESIS PROTEIN YBDZ"/>
    <property type="match status" value="1"/>
</dbReference>
<organism evidence="2 3">
    <name type="scientific">Couchioplanes caeruleus subsp. caeruleus</name>
    <dbReference type="NCBI Taxonomy" id="56427"/>
    <lineage>
        <taxon>Bacteria</taxon>
        <taxon>Bacillati</taxon>
        <taxon>Actinomycetota</taxon>
        <taxon>Actinomycetes</taxon>
        <taxon>Micromonosporales</taxon>
        <taxon>Micromonosporaceae</taxon>
        <taxon>Couchioplanes</taxon>
    </lineage>
</organism>
<dbReference type="PANTHER" id="PTHR38444">
    <property type="entry name" value="ENTEROBACTIN BIOSYNTHESIS PROTEIN YBDZ"/>
    <property type="match status" value="1"/>
</dbReference>
<dbReference type="InterPro" id="IPR037407">
    <property type="entry name" value="MLP_fam"/>
</dbReference>
<dbReference type="GO" id="GO:0005829">
    <property type="term" value="C:cytosol"/>
    <property type="evidence" value="ECO:0007669"/>
    <property type="project" value="TreeGrafter"/>
</dbReference>
<dbReference type="InterPro" id="IPR038020">
    <property type="entry name" value="MbtH-like_sf"/>
</dbReference>
<name>A0A1K0GF35_9ACTN</name>
<dbReference type="SUPFAM" id="SSF160582">
    <property type="entry name" value="MbtH-like"/>
    <property type="match status" value="1"/>
</dbReference>
<comment type="caution">
    <text evidence="2">The sequence shown here is derived from an EMBL/GenBank/DDBJ whole genome shotgun (WGS) entry which is preliminary data.</text>
</comment>
<dbReference type="EMBL" id="MEIA01000009">
    <property type="protein sequence ID" value="OJF15866.1"/>
    <property type="molecule type" value="Genomic_DNA"/>
</dbReference>
<gene>
    <name evidence="2" type="ORF">BG844_02240</name>
</gene>
<protein>
    <submittedName>
        <fullName evidence="2">Antibiotic synthesis protein MbtH</fullName>
    </submittedName>
</protein>
<dbReference type="GO" id="GO:0019290">
    <property type="term" value="P:siderophore biosynthetic process"/>
    <property type="evidence" value="ECO:0007669"/>
    <property type="project" value="TreeGrafter"/>
</dbReference>
<dbReference type="AlphaFoldDB" id="A0A1K0GF35"/>
<evidence type="ECO:0000313" key="2">
    <source>
        <dbReference type="EMBL" id="OJF15866.1"/>
    </source>
</evidence>
<keyword evidence="3" id="KW-1185">Reference proteome</keyword>
<reference evidence="2 3" key="1">
    <citation type="submission" date="2016-09" db="EMBL/GenBank/DDBJ databases">
        <title>Couchioplanes caeruleus draft genome sequence.</title>
        <authorList>
            <person name="Sheehan J."/>
            <person name="Caffrey P."/>
        </authorList>
    </citation>
    <scope>NUCLEOTIDE SEQUENCE [LARGE SCALE GENOMIC DNA]</scope>
    <source>
        <strain evidence="2 3">DSM 43634</strain>
    </source>
</reference>